<dbReference type="RefSeq" id="WP_013184038.1">
    <property type="nucleotide sequence ID" value="NC_014228.1"/>
</dbReference>
<reference evidence="10 11" key="1">
    <citation type="journal article" date="2011" name="PLoS ONE">
        <title>The entomopathogenic bacterial endosymbionts xenorhabdus and photorhabdus: convergent lifestyles from divergent genomes.</title>
        <authorList>
            <person name="Chaston J.M."/>
            <person name="Suen G."/>
            <person name="Tucker S.L."/>
            <person name="Andersen A.W."/>
            <person name="Bhasin A."/>
            <person name="Bode E."/>
            <person name="Bode H.B."/>
            <person name="Brachmann A.O."/>
            <person name="Cowles C.E."/>
            <person name="Cowles K.N."/>
            <person name="Darby C."/>
            <person name="de Leon L."/>
            <person name="Drace K."/>
            <person name="Du Z."/>
            <person name="Givaudan A."/>
            <person name="Herbert Tran E.E."/>
            <person name="Jewell K.A."/>
            <person name="Knack J.J."/>
            <person name="Krasomil-Osterfeld K.C."/>
            <person name="Kukor R."/>
            <person name="Lanois A."/>
            <person name="Latreille P."/>
            <person name="Leimgruber N.K."/>
            <person name="Lipke C.M."/>
            <person name="Liu R."/>
            <person name="Lu X."/>
            <person name="Martens E.C."/>
            <person name="Marri P.R."/>
            <person name="Medigue C."/>
            <person name="Menard M.L."/>
            <person name="Miller N.M."/>
            <person name="Morales-Soto N."/>
            <person name="Norton S."/>
            <person name="Ogier J.C."/>
            <person name="Orchard S.S."/>
            <person name="Park D."/>
            <person name="Park Y."/>
            <person name="Qurollo B.A."/>
            <person name="Sugar D.R."/>
            <person name="Richards G.R."/>
            <person name="Rouy Z."/>
            <person name="Slominski B."/>
            <person name="Slominski K."/>
            <person name="Snyder H."/>
            <person name="Tjaden B.C."/>
            <person name="van der Hoeven R."/>
            <person name="Welch R.D."/>
            <person name="Wheeler C."/>
            <person name="Xiang B."/>
            <person name="Barbazuk B."/>
            <person name="Gaudriault S."/>
            <person name="Goodner B."/>
            <person name="Slater S.C."/>
            <person name="Forst S."/>
            <person name="Goldman B.S."/>
            <person name="Goodrich-Blair H."/>
        </authorList>
    </citation>
    <scope>NUCLEOTIDE SEQUENCE [LARGE SCALE GENOMIC DNA]</scope>
    <source>
        <strain evidence="11">ATCC 19061 / DSM 3370 / CCUG 14189 / LMG 1036 / NCIMB 9965 / AN6</strain>
    </source>
</reference>
<evidence type="ECO:0000313" key="10">
    <source>
        <dbReference type="EMBL" id="CBJ89821.1"/>
    </source>
</evidence>
<dbReference type="EMBL" id="FN667742">
    <property type="protein sequence ID" value="CBJ89821.1"/>
    <property type="molecule type" value="Genomic_DNA"/>
</dbReference>
<dbReference type="GO" id="GO:0004314">
    <property type="term" value="F:[acyl-carrier-protein] S-malonyltransferase activity"/>
    <property type="evidence" value="ECO:0007669"/>
    <property type="project" value="UniProtKB-EC"/>
</dbReference>
<dbReference type="GO" id="GO:0006633">
    <property type="term" value="P:fatty acid biosynthetic process"/>
    <property type="evidence" value="ECO:0007669"/>
    <property type="project" value="UniProtKB-UniPathway"/>
</dbReference>
<evidence type="ECO:0000256" key="7">
    <source>
        <dbReference type="PIRNR" id="PIRNR000446"/>
    </source>
</evidence>
<proteinExistence type="inferred from homology"/>
<dbReference type="GO" id="GO:0005829">
    <property type="term" value="C:cytosol"/>
    <property type="evidence" value="ECO:0007669"/>
    <property type="project" value="TreeGrafter"/>
</dbReference>
<dbReference type="InterPro" id="IPR024925">
    <property type="entry name" value="Malonyl_CoA-ACP_transAc"/>
</dbReference>
<dbReference type="NCBIfam" id="TIGR00128">
    <property type="entry name" value="fabD"/>
    <property type="match status" value="1"/>
</dbReference>
<name>D3VCV5_XENNA</name>
<feature type="active site" evidence="8">
    <location>
        <position position="192"/>
    </location>
</feature>
<comment type="similarity">
    <text evidence="7">Belongs to the fabD family.</text>
</comment>
<comment type="catalytic activity">
    <reaction evidence="6 7">
        <text>holo-[ACP] + malonyl-CoA = malonyl-[ACP] + CoA</text>
        <dbReference type="Rhea" id="RHEA:41792"/>
        <dbReference type="Rhea" id="RHEA-COMP:9623"/>
        <dbReference type="Rhea" id="RHEA-COMP:9685"/>
        <dbReference type="ChEBI" id="CHEBI:57287"/>
        <dbReference type="ChEBI" id="CHEBI:57384"/>
        <dbReference type="ChEBI" id="CHEBI:64479"/>
        <dbReference type="ChEBI" id="CHEBI:78449"/>
        <dbReference type="EC" id="2.3.1.39"/>
    </reaction>
</comment>
<dbReference type="PIRSF" id="PIRSF000446">
    <property type="entry name" value="Mct"/>
    <property type="match status" value="1"/>
</dbReference>
<organism evidence="10 11">
    <name type="scientific">Xenorhabdus nematophila (strain ATCC 19061 / DSM 3370 / CCUG 14189 / LMG 1036 / NCIMB 9965 / AN6)</name>
    <dbReference type="NCBI Taxonomy" id="406817"/>
    <lineage>
        <taxon>Bacteria</taxon>
        <taxon>Pseudomonadati</taxon>
        <taxon>Pseudomonadota</taxon>
        <taxon>Gammaproteobacteria</taxon>
        <taxon>Enterobacterales</taxon>
        <taxon>Morganellaceae</taxon>
        <taxon>Xenorhabdus</taxon>
    </lineage>
</organism>
<dbReference type="PANTHER" id="PTHR42681">
    <property type="entry name" value="MALONYL-COA-ACYL CARRIER PROTEIN TRANSACYLASE, MITOCHONDRIAL"/>
    <property type="match status" value="1"/>
</dbReference>
<dbReference type="SUPFAM" id="SSF52151">
    <property type="entry name" value="FabD/lysophospholipase-like"/>
    <property type="match status" value="1"/>
</dbReference>
<dbReference type="HOGENOM" id="CLU_030558_1_3_6"/>
<evidence type="ECO:0000259" key="9">
    <source>
        <dbReference type="SMART" id="SM00827"/>
    </source>
</evidence>
<gene>
    <name evidence="10" type="ordered locus">XNC1_1761</name>
</gene>
<sequence length="286" mass="31924">MYCYLFPGQGIQSIGMGKRLFDRFPEYTEQASQILGYCIKTLCLSGPLEKLNDTRYSQPAIYVFNALNYMVMLEERGAPEVALGHSLGEYNALQASGLFTFAEGLILVKQRAEAMAQANGGGMVAVIGMPLEKLRFIMKRSGLRTLEIANLNTHEQTVVSGKITEDILLFSEIIEDAGATMAKVLNVSGAFHSSAMLPTTQIFRHHLTHYPFNGSLQFPVIANVSAQPYQQPEAGKLLAQQLISPVRWHDSINYVDAMKRVEFVEVGDSRVLTSMVRKIRQNRREE</sequence>
<evidence type="ECO:0000256" key="1">
    <source>
        <dbReference type="ARBA" id="ARBA00005194"/>
    </source>
</evidence>
<evidence type="ECO:0000256" key="8">
    <source>
        <dbReference type="PIRSR" id="PIRSR000446-1"/>
    </source>
</evidence>
<feature type="active site" evidence="8">
    <location>
        <position position="86"/>
    </location>
</feature>
<accession>D3VCV5</accession>
<dbReference type="eggNOG" id="COG0331">
    <property type="taxonomic scope" value="Bacteria"/>
</dbReference>
<dbReference type="Gene3D" id="3.40.366.10">
    <property type="entry name" value="Malonyl-Coenzyme A Acyl Carrier Protein, domain 2"/>
    <property type="match status" value="1"/>
</dbReference>
<dbReference type="InterPro" id="IPR001227">
    <property type="entry name" value="Ac_transferase_dom_sf"/>
</dbReference>
<evidence type="ECO:0000256" key="3">
    <source>
        <dbReference type="ARBA" id="ARBA00018953"/>
    </source>
</evidence>
<dbReference type="PANTHER" id="PTHR42681:SF1">
    <property type="entry name" value="MALONYL-COA-ACYL CARRIER PROTEIN TRANSACYLASE, MITOCHONDRIAL"/>
    <property type="match status" value="1"/>
</dbReference>
<keyword evidence="5 7" id="KW-0012">Acyltransferase</keyword>
<keyword evidence="11" id="KW-1185">Reference proteome</keyword>
<comment type="pathway">
    <text evidence="1">Lipid metabolism; fatty acid biosynthesis.</text>
</comment>
<dbReference type="Pfam" id="PF00698">
    <property type="entry name" value="Acyl_transf_1"/>
    <property type="match status" value="1"/>
</dbReference>
<dbReference type="InterPro" id="IPR004410">
    <property type="entry name" value="Malonyl_CoA-ACP_transAc_FabD"/>
</dbReference>
<dbReference type="Proteomes" id="UP000008075">
    <property type="component" value="Chromosome"/>
</dbReference>
<dbReference type="Gene3D" id="3.30.70.250">
    <property type="entry name" value="Malonyl-CoA ACP transacylase, ACP-binding"/>
    <property type="match status" value="1"/>
</dbReference>
<evidence type="ECO:0000256" key="4">
    <source>
        <dbReference type="ARBA" id="ARBA00022679"/>
    </source>
</evidence>
<dbReference type="SUPFAM" id="SSF55048">
    <property type="entry name" value="Probable ACP-binding domain of malonyl-CoA ACP transacylase"/>
    <property type="match status" value="1"/>
</dbReference>
<keyword evidence="4 7" id="KW-0808">Transferase</keyword>
<dbReference type="InterPro" id="IPR014043">
    <property type="entry name" value="Acyl_transferase_dom"/>
</dbReference>
<dbReference type="EC" id="2.3.1.39" evidence="2 7"/>
<evidence type="ECO:0000256" key="2">
    <source>
        <dbReference type="ARBA" id="ARBA00013258"/>
    </source>
</evidence>
<dbReference type="AlphaFoldDB" id="D3VCV5"/>
<dbReference type="InterPro" id="IPR016035">
    <property type="entry name" value="Acyl_Trfase/lysoPLipase"/>
</dbReference>
<dbReference type="InterPro" id="IPR050858">
    <property type="entry name" value="Mal-CoA-ACP_Trans/PKS_FabD"/>
</dbReference>
<evidence type="ECO:0000256" key="6">
    <source>
        <dbReference type="ARBA" id="ARBA00048462"/>
    </source>
</evidence>
<dbReference type="KEGG" id="xne:XNC1_1761"/>
<dbReference type="UniPathway" id="UPA00094"/>
<dbReference type="GeneID" id="24903706"/>
<evidence type="ECO:0000256" key="5">
    <source>
        <dbReference type="ARBA" id="ARBA00023315"/>
    </source>
</evidence>
<protein>
    <recommendedName>
        <fullName evidence="3 7">Malonyl CoA-acyl carrier protein transacylase</fullName>
        <ecNumber evidence="2 7">2.3.1.39</ecNumber>
    </recommendedName>
</protein>
<evidence type="ECO:0000313" key="11">
    <source>
        <dbReference type="Proteomes" id="UP000008075"/>
    </source>
</evidence>
<dbReference type="STRING" id="406817.XNC1_1761"/>
<dbReference type="SMART" id="SM00827">
    <property type="entry name" value="PKS_AT"/>
    <property type="match status" value="1"/>
</dbReference>
<feature type="domain" description="Malonyl-CoA:ACP transacylase (MAT)" evidence="9">
    <location>
        <begin position="5"/>
        <end position="286"/>
    </location>
</feature>
<dbReference type="InterPro" id="IPR016036">
    <property type="entry name" value="Malonyl_transacylase_ACP-bd"/>
</dbReference>